<evidence type="ECO:0000256" key="3">
    <source>
        <dbReference type="ARBA" id="ARBA00007520"/>
    </source>
</evidence>
<keyword evidence="8" id="KW-0375">Hydrogen ion transport</keyword>
<dbReference type="InterPro" id="IPR011701">
    <property type="entry name" value="MFS"/>
</dbReference>
<comment type="caution">
    <text evidence="16">The sequence shown here is derived from an EMBL/GenBank/DDBJ whole genome shotgun (WGS) entry which is preliminary data.</text>
</comment>
<feature type="transmembrane region" description="Helical" evidence="14">
    <location>
        <begin position="352"/>
        <end position="373"/>
    </location>
</feature>
<dbReference type="PROSITE" id="PS50850">
    <property type="entry name" value="MFS"/>
    <property type="match status" value="1"/>
</dbReference>
<evidence type="ECO:0000313" key="17">
    <source>
        <dbReference type="Proteomes" id="UP001148125"/>
    </source>
</evidence>
<dbReference type="RefSeq" id="WP_275116706.1">
    <property type="nucleotide sequence ID" value="NZ_JAOTPO010000001.1"/>
</dbReference>
<dbReference type="PANTHER" id="PTHR23501">
    <property type="entry name" value="MAJOR FACILITATOR SUPERFAMILY"/>
    <property type="match status" value="1"/>
</dbReference>
<keyword evidence="6" id="KW-1003">Cell membrane</keyword>
<feature type="transmembrane region" description="Helical" evidence="14">
    <location>
        <begin position="109"/>
        <end position="130"/>
    </location>
</feature>
<name>A0ABT5V9G0_9BACI</name>
<evidence type="ECO:0000313" key="16">
    <source>
        <dbReference type="EMBL" id="MDE5412085.1"/>
    </source>
</evidence>
<comment type="similarity">
    <text evidence="3">Belongs to the major facilitator superfamily. TCR/Tet family.</text>
</comment>
<dbReference type="SUPFAM" id="SSF103473">
    <property type="entry name" value="MFS general substrate transporter"/>
    <property type="match status" value="1"/>
</dbReference>
<feature type="transmembrane region" description="Helical" evidence="14">
    <location>
        <begin position="17"/>
        <end position="40"/>
    </location>
</feature>
<keyword evidence="17" id="KW-1185">Reference proteome</keyword>
<evidence type="ECO:0000259" key="15">
    <source>
        <dbReference type="PROSITE" id="PS50850"/>
    </source>
</evidence>
<evidence type="ECO:0000256" key="10">
    <source>
        <dbReference type="ARBA" id="ARBA00023065"/>
    </source>
</evidence>
<comment type="subcellular location">
    <subcellularLocation>
        <location evidence="2">Cell membrane</location>
        <topology evidence="2">Multi-pass membrane protein</topology>
    </subcellularLocation>
</comment>
<sequence length="460" mass="50066">MELAEQKVELTVKSERLLYVGLFVNVLIIVMNTTMFNVAIPEIIIHFSLTPSSASWIVTSYSVVFAVGTVLYSKLSQQKSISTLFTVGLSLFGIGSIIGILAVDYTVLLFSRVVQASGACCVAALGIVIISRYIAIERRGRGMGVVSAASTLGFGLGPLIGGIITQYLGWSFLFVISLIGVLTLPIYLYNLPKERSTAQSIDFLGLIYLLIGVISLLIFITTSQFILLLGSLFFFIFWLHIKKVKNPMIPPDLLLNKVFISIVLIGFLIFFINFSLLFLSPLLLAKVFNTSSAMIGMIIFPGAMLSAILAIYIGRMMDRVGSTMIIGFGIGCLLVSTSLFALLSHLTSITVIFFYLISSIGFSSITMGLPNYLSNYLSSEKFASSIGVLQLCQFIGGAFGVSVSGKLLEFQVFQTIALPFWSGGNQAFGMSYLFLVVLAIVALTVFGFLKFIIKTRTINS</sequence>
<feature type="transmembrane region" description="Helical" evidence="14">
    <location>
        <begin position="428"/>
        <end position="453"/>
    </location>
</feature>
<dbReference type="PANTHER" id="PTHR23501:SF188">
    <property type="entry name" value="TETRACYCLINE RESISTANCE PROTEIN"/>
    <property type="match status" value="1"/>
</dbReference>
<feature type="transmembrane region" description="Helical" evidence="14">
    <location>
        <begin position="84"/>
        <end position="103"/>
    </location>
</feature>
<protein>
    <recommendedName>
        <fullName evidence="13">Tetracycline resistance protein</fullName>
    </recommendedName>
</protein>
<feature type="transmembrane region" description="Helical" evidence="14">
    <location>
        <begin position="253"/>
        <end position="279"/>
    </location>
</feature>
<dbReference type="InterPro" id="IPR036259">
    <property type="entry name" value="MFS_trans_sf"/>
</dbReference>
<evidence type="ECO:0000256" key="8">
    <source>
        <dbReference type="ARBA" id="ARBA00022781"/>
    </source>
</evidence>
<keyword evidence="11 14" id="KW-0472">Membrane</keyword>
<evidence type="ECO:0000256" key="7">
    <source>
        <dbReference type="ARBA" id="ARBA00022692"/>
    </source>
</evidence>
<feature type="transmembrane region" description="Helical" evidence="14">
    <location>
        <begin position="225"/>
        <end position="241"/>
    </location>
</feature>
<feature type="transmembrane region" description="Helical" evidence="14">
    <location>
        <begin position="325"/>
        <end position="346"/>
    </location>
</feature>
<feature type="transmembrane region" description="Helical" evidence="14">
    <location>
        <begin position="142"/>
        <end position="164"/>
    </location>
</feature>
<evidence type="ECO:0000256" key="9">
    <source>
        <dbReference type="ARBA" id="ARBA00022989"/>
    </source>
</evidence>
<keyword evidence="5" id="KW-0050">Antiport</keyword>
<feature type="domain" description="Major facilitator superfamily (MFS) profile" evidence="15">
    <location>
        <begin position="18"/>
        <end position="456"/>
    </location>
</feature>
<feature type="transmembrane region" description="Helical" evidence="14">
    <location>
        <begin position="291"/>
        <end position="313"/>
    </location>
</feature>
<reference evidence="16" key="1">
    <citation type="submission" date="2024-05" db="EMBL/GenBank/DDBJ databases">
        <title>Alkalihalobacillus sp. strain MEB203 novel alkaliphilic bacterium from Lonar Lake, India.</title>
        <authorList>
            <person name="Joshi A."/>
            <person name="Thite S."/>
            <person name="Mengade P."/>
        </authorList>
    </citation>
    <scope>NUCLEOTIDE SEQUENCE</scope>
    <source>
        <strain evidence="16">MEB 203</strain>
    </source>
</reference>
<evidence type="ECO:0000256" key="6">
    <source>
        <dbReference type="ARBA" id="ARBA00022475"/>
    </source>
</evidence>
<evidence type="ECO:0000256" key="13">
    <source>
        <dbReference type="ARBA" id="ARBA00040630"/>
    </source>
</evidence>
<dbReference type="CDD" id="cd17321">
    <property type="entry name" value="MFS_MMR_MDR_like"/>
    <property type="match status" value="1"/>
</dbReference>
<evidence type="ECO:0000256" key="5">
    <source>
        <dbReference type="ARBA" id="ARBA00022449"/>
    </source>
</evidence>
<gene>
    <name evidence="16" type="ORF">N7Z68_01630</name>
</gene>
<feature type="transmembrane region" description="Helical" evidence="14">
    <location>
        <begin position="201"/>
        <end position="219"/>
    </location>
</feature>
<dbReference type="Proteomes" id="UP001148125">
    <property type="component" value="Unassembled WGS sequence"/>
</dbReference>
<evidence type="ECO:0000256" key="11">
    <source>
        <dbReference type="ARBA" id="ARBA00023136"/>
    </source>
</evidence>
<dbReference type="Gene3D" id="1.20.1720.10">
    <property type="entry name" value="Multidrug resistance protein D"/>
    <property type="match status" value="1"/>
</dbReference>
<keyword evidence="10" id="KW-0406">Ion transport</keyword>
<evidence type="ECO:0000256" key="12">
    <source>
        <dbReference type="ARBA" id="ARBA00023251"/>
    </source>
</evidence>
<feature type="transmembrane region" description="Helical" evidence="14">
    <location>
        <begin position="385"/>
        <end position="408"/>
    </location>
</feature>
<dbReference type="PRINTS" id="PR01036">
    <property type="entry name" value="TCRTETB"/>
</dbReference>
<keyword evidence="4" id="KW-0813">Transport</keyword>
<evidence type="ECO:0000256" key="1">
    <source>
        <dbReference type="ARBA" id="ARBA00003279"/>
    </source>
</evidence>
<dbReference type="EMBL" id="JAOTPO010000001">
    <property type="protein sequence ID" value="MDE5412085.1"/>
    <property type="molecule type" value="Genomic_DNA"/>
</dbReference>
<keyword evidence="12" id="KW-0046">Antibiotic resistance</keyword>
<organism evidence="16 17">
    <name type="scientific">Alkalihalobacterium chitinilyticum</name>
    <dbReference type="NCBI Taxonomy" id="2980103"/>
    <lineage>
        <taxon>Bacteria</taxon>
        <taxon>Bacillati</taxon>
        <taxon>Bacillota</taxon>
        <taxon>Bacilli</taxon>
        <taxon>Bacillales</taxon>
        <taxon>Bacillaceae</taxon>
        <taxon>Alkalihalobacterium</taxon>
    </lineage>
</organism>
<keyword evidence="7 14" id="KW-0812">Transmembrane</keyword>
<accession>A0ABT5V9G0</accession>
<proteinExistence type="inferred from homology"/>
<feature type="transmembrane region" description="Helical" evidence="14">
    <location>
        <begin position="170"/>
        <end position="189"/>
    </location>
</feature>
<evidence type="ECO:0000256" key="4">
    <source>
        <dbReference type="ARBA" id="ARBA00022448"/>
    </source>
</evidence>
<evidence type="ECO:0000256" key="14">
    <source>
        <dbReference type="SAM" id="Phobius"/>
    </source>
</evidence>
<evidence type="ECO:0000256" key="2">
    <source>
        <dbReference type="ARBA" id="ARBA00004651"/>
    </source>
</evidence>
<feature type="transmembrane region" description="Helical" evidence="14">
    <location>
        <begin position="52"/>
        <end position="72"/>
    </location>
</feature>
<keyword evidence="9 14" id="KW-1133">Transmembrane helix</keyword>
<comment type="function">
    <text evidence="1">Resistance to tetracycline by an active tetracycline efflux. This is an energy-dependent process that decreases the accumulation of the antibiotic in whole cells. This protein functions as a metal-tetracycline/H(+) antiporter.</text>
</comment>
<dbReference type="Gene3D" id="1.20.1250.20">
    <property type="entry name" value="MFS general substrate transporter like domains"/>
    <property type="match status" value="1"/>
</dbReference>
<dbReference type="Pfam" id="PF07690">
    <property type="entry name" value="MFS_1"/>
    <property type="match status" value="1"/>
</dbReference>
<dbReference type="InterPro" id="IPR020846">
    <property type="entry name" value="MFS_dom"/>
</dbReference>